<evidence type="ECO:0000259" key="13">
    <source>
        <dbReference type="Pfam" id="PF00082"/>
    </source>
</evidence>
<name>A0A9X1TRC5_STRM4</name>
<keyword evidence="15" id="KW-1185">Reference proteome</keyword>
<feature type="active site" description="Charge relay system" evidence="10">
    <location>
        <position position="69"/>
    </location>
</feature>
<evidence type="ECO:0000256" key="12">
    <source>
        <dbReference type="SAM" id="Phobius"/>
    </source>
</evidence>
<dbReference type="InterPro" id="IPR015500">
    <property type="entry name" value="Peptidase_S8_subtilisin-rel"/>
</dbReference>
<dbReference type="InterPro" id="IPR023834">
    <property type="entry name" value="T7SS_pept_S8A_mycosin"/>
</dbReference>
<evidence type="ECO:0000256" key="4">
    <source>
        <dbReference type="ARBA" id="ARBA00022670"/>
    </source>
</evidence>
<feature type="compositionally biased region" description="Pro residues" evidence="11">
    <location>
        <begin position="380"/>
        <end position="393"/>
    </location>
</feature>
<dbReference type="SUPFAM" id="SSF52743">
    <property type="entry name" value="Subtilisin-like"/>
    <property type="match status" value="1"/>
</dbReference>
<proteinExistence type="inferred from homology"/>
<sequence>MADQTRNDQWPLEAFGAEKIWKIATGKGVTVAVIDTGVDAQHPDLRGNVLPGKDFIDGDSDASPEGDGHGTAMAGVIAAHGHGAKGADGVKGLAPDAKILPIRDSGTASDEPFSASIRYAVDHGASVINISQASGATKAGAAAVAYAVQKNVIVVASTGNNGTGPEYPANYPGAVAVGAVNNAGEIWEKSNYGPTTLLTAPGVGIVSTDTGSTGYQKGTGTSDSTAYVSAACALLREKFPDLTAGQIVNRLTKTAGLPDDAKGLKLPDEKYGYGYIQPLAALKQNIPAGPKNGPLTIPAADSSSTGKDDATTPPASSSSSDDSSGLSTTTILALAAGGILLVLVIGALAVRSKNRARRDSPPPGFTTHAQQQPYGNQAVPPNPYQQHPTPPTT</sequence>
<evidence type="ECO:0000256" key="6">
    <source>
        <dbReference type="ARBA" id="ARBA00022801"/>
    </source>
</evidence>
<dbReference type="InterPro" id="IPR051048">
    <property type="entry name" value="Peptidase_S8/S53_subtilisin"/>
</dbReference>
<dbReference type="InterPro" id="IPR036852">
    <property type="entry name" value="Peptidase_S8/S53_dom_sf"/>
</dbReference>
<comment type="similarity">
    <text evidence="2 10">Belongs to the peptidase S8 family.</text>
</comment>
<keyword evidence="3" id="KW-1003">Cell membrane</keyword>
<feature type="transmembrane region" description="Helical" evidence="12">
    <location>
        <begin position="331"/>
        <end position="350"/>
    </location>
</feature>
<evidence type="ECO:0000256" key="10">
    <source>
        <dbReference type="PROSITE-ProRule" id="PRU01240"/>
    </source>
</evidence>
<comment type="subcellular location">
    <subcellularLocation>
        <location evidence="1">Cell membrane</location>
        <topology evidence="1">Single-pass membrane protein</topology>
    </subcellularLocation>
</comment>
<keyword evidence="5 12" id="KW-0812">Transmembrane</keyword>
<gene>
    <name evidence="14" type="primary">mycP</name>
    <name evidence="14" type="ORF">L0P92_40190</name>
</gene>
<evidence type="ECO:0000256" key="11">
    <source>
        <dbReference type="SAM" id="MobiDB-lite"/>
    </source>
</evidence>
<reference evidence="14" key="1">
    <citation type="submission" date="2022-01" db="EMBL/GenBank/DDBJ databases">
        <title>Draft Genome Sequences of Seven Type Strains of the Genus Streptomyces.</title>
        <authorList>
            <person name="Aziz S."/>
            <person name="Coretto E."/>
            <person name="Chronakova A."/>
            <person name="Sproer C."/>
            <person name="Huber K."/>
            <person name="Nouioui I."/>
            <person name="Gross H."/>
        </authorList>
    </citation>
    <scope>NUCLEOTIDE SEQUENCE</scope>
    <source>
        <strain evidence="14">DSM 103493</strain>
    </source>
</reference>
<evidence type="ECO:0000256" key="7">
    <source>
        <dbReference type="ARBA" id="ARBA00022825"/>
    </source>
</evidence>
<evidence type="ECO:0000256" key="8">
    <source>
        <dbReference type="ARBA" id="ARBA00022989"/>
    </source>
</evidence>
<evidence type="ECO:0000256" key="1">
    <source>
        <dbReference type="ARBA" id="ARBA00004162"/>
    </source>
</evidence>
<accession>A0A9X1TRC5</accession>
<dbReference type="PANTHER" id="PTHR43399">
    <property type="entry name" value="SUBTILISIN-RELATED"/>
    <property type="match status" value="1"/>
</dbReference>
<feature type="region of interest" description="Disordered" evidence="11">
    <location>
        <begin position="290"/>
        <end position="326"/>
    </location>
</feature>
<dbReference type="PANTHER" id="PTHR43399:SF4">
    <property type="entry name" value="CELL WALL-ASSOCIATED PROTEASE"/>
    <property type="match status" value="1"/>
</dbReference>
<dbReference type="InterPro" id="IPR023827">
    <property type="entry name" value="Peptidase_S8_Asp-AS"/>
</dbReference>
<keyword evidence="9 12" id="KW-0472">Membrane</keyword>
<evidence type="ECO:0000256" key="5">
    <source>
        <dbReference type="ARBA" id="ARBA00022692"/>
    </source>
</evidence>
<dbReference type="InterPro" id="IPR000209">
    <property type="entry name" value="Peptidase_S8/S53_dom"/>
</dbReference>
<keyword evidence="8 12" id="KW-1133">Transmembrane helix</keyword>
<protein>
    <submittedName>
        <fullName evidence="14">Type VII secretion-associated serine protease mycosin</fullName>
    </submittedName>
</protein>
<dbReference type="AlphaFoldDB" id="A0A9X1TRC5"/>
<evidence type="ECO:0000313" key="15">
    <source>
        <dbReference type="Proteomes" id="UP001139384"/>
    </source>
</evidence>
<keyword evidence="4 10" id="KW-0645">Protease</keyword>
<dbReference type="PROSITE" id="PS51892">
    <property type="entry name" value="SUBTILASE"/>
    <property type="match status" value="1"/>
</dbReference>
<comment type="caution">
    <text evidence="14">The sequence shown here is derived from an EMBL/GenBank/DDBJ whole genome shotgun (WGS) entry which is preliminary data.</text>
</comment>
<feature type="region of interest" description="Disordered" evidence="11">
    <location>
        <begin position="354"/>
        <end position="393"/>
    </location>
</feature>
<dbReference type="GO" id="GO:0004252">
    <property type="term" value="F:serine-type endopeptidase activity"/>
    <property type="evidence" value="ECO:0007669"/>
    <property type="project" value="UniProtKB-UniRule"/>
</dbReference>
<feature type="compositionally biased region" description="Low complexity" evidence="11">
    <location>
        <begin position="311"/>
        <end position="326"/>
    </location>
</feature>
<organism evidence="14 15">
    <name type="scientific">Streptomyces muensis</name>
    <dbReference type="NCBI Taxonomy" id="1077944"/>
    <lineage>
        <taxon>Bacteria</taxon>
        <taxon>Bacillati</taxon>
        <taxon>Actinomycetota</taxon>
        <taxon>Actinomycetes</taxon>
        <taxon>Kitasatosporales</taxon>
        <taxon>Streptomycetaceae</taxon>
        <taxon>Streptomyces</taxon>
    </lineage>
</organism>
<dbReference type="Gene3D" id="3.40.50.200">
    <property type="entry name" value="Peptidase S8/S53 domain"/>
    <property type="match status" value="1"/>
</dbReference>
<feature type="active site" description="Charge relay system" evidence="10">
    <location>
        <position position="222"/>
    </location>
</feature>
<dbReference type="RefSeq" id="WP_234768081.1">
    <property type="nucleotide sequence ID" value="NZ_JAKEIP010000342.1"/>
</dbReference>
<evidence type="ECO:0000256" key="9">
    <source>
        <dbReference type="ARBA" id="ARBA00023136"/>
    </source>
</evidence>
<dbReference type="NCBIfam" id="TIGR03921">
    <property type="entry name" value="T7SS_mycosin"/>
    <property type="match status" value="1"/>
</dbReference>
<feature type="active site" description="Charge relay system" evidence="10">
    <location>
        <position position="35"/>
    </location>
</feature>
<feature type="domain" description="Peptidase S8/S53" evidence="13">
    <location>
        <begin position="26"/>
        <end position="274"/>
    </location>
</feature>
<dbReference type="GO" id="GO:0006508">
    <property type="term" value="P:proteolysis"/>
    <property type="evidence" value="ECO:0007669"/>
    <property type="project" value="UniProtKB-KW"/>
</dbReference>
<feature type="non-terminal residue" evidence="14">
    <location>
        <position position="393"/>
    </location>
</feature>
<evidence type="ECO:0000256" key="3">
    <source>
        <dbReference type="ARBA" id="ARBA00022475"/>
    </source>
</evidence>
<dbReference type="Pfam" id="PF00082">
    <property type="entry name" value="Peptidase_S8"/>
    <property type="match status" value="1"/>
</dbReference>
<evidence type="ECO:0000256" key="2">
    <source>
        <dbReference type="ARBA" id="ARBA00011073"/>
    </source>
</evidence>
<dbReference type="GO" id="GO:0005886">
    <property type="term" value="C:plasma membrane"/>
    <property type="evidence" value="ECO:0007669"/>
    <property type="project" value="UniProtKB-SubCell"/>
</dbReference>
<evidence type="ECO:0000313" key="14">
    <source>
        <dbReference type="EMBL" id="MCF1599724.1"/>
    </source>
</evidence>
<dbReference type="PROSITE" id="PS00136">
    <property type="entry name" value="SUBTILASE_ASP"/>
    <property type="match status" value="1"/>
</dbReference>
<keyword evidence="6 10" id="KW-0378">Hydrolase</keyword>
<dbReference type="PRINTS" id="PR00723">
    <property type="entry name" value="SUBTILISIN"/>
</dbReference>
<dbReference type="EMBL" id="JAKEIP010000342">
    <property type="protein sequence ID" value="MCF1599724.1"/>
    <property type="molecule type" value="Genomic_DNA"/>
</dbReference>
<dbReference type="Proteomes" id="UP001139384">
    <property type="component" value="Unassembled WGS sequence"/>
</dbReference>
<keyword evidence="7 10" id="KW-0720">Serine protease</keyword>